<evidence type="ECO:0000313" key="2">
    <source>
        <dbReference type="Proteomes" id="UP001058074"/>
    </source>
</evidence>
<dbReference type="Proteomes" id="UP001058074">
    <property type="component" value="Unassembled WGS sequence"/>
</dbReference>
<reference evidence="1" key="1">
    <citation type="journal article" date="2025" name="Int. J. Syst. Evol. Microbiol.">
        <title>Inconstantimicrobium mannanitabidum sp. nov., a novel member of the family Clostridiaceae isolated from anoxic soil under the treatment of reductive soil disinfestation.</title>
        <authorList>
            <person name="Ueki A."/>
            <person name="Tonouchi A."/>
            <person name="Honma S."/>
            <person name="Kaku N."/>
            <person name="Ueki K."/>
        </authorList>
    </citation>
    <scope>NUCLEOTIDE SEQUENCE</scope>
    <source>
        <strain evidence="1">TW13</strain>
    </source>
</reference>
<organism evidence="1 2">
    <name type="scientific">Inconstantimicrobium mannanitabidum</name>
    <dbReference type="NCBI Taxonomy" id="1604901"/>
    <lineage>
        <taxon>Bacteria</taxon>
        <taxon>Bacillati</taxon>
        <taxon>Bacillota</taxon>
        <taxon>Clostridia</taxon>
        <taxon>Eubacteriales</taxon>
        <taxon>Clostridiaceae</taxon>
        <taxon>Inconstantimicrobium</taxon>
    </lineage>
</organism>
<sequence length="597" mass="65308">MKKKSKILALVMSVSMSASVLAGCSSNAFSVYSAMKKNNSITSAEVQTDVTLKLSAKNLSPQEQKDMGEVMKLNDSQIHVTSKFNQNSAKTILKSQIDLKAKVGKEDFQTSVWTNNDATKQTTTVKVPKLISDKILQLKGKDYLVIDNSQNVAASTVDYSKIAQLEPKLTAFIDEYMKNFNPTKDPITSLGNKTIIQNGKKINVKVYQFALNDSSLKSLLHYAVNNISENKDSLSLLKDYLTSVISAVAPSKDEAAMVNSQIESAFANLDNSLPAITQQLNTYLGVFDKIKVLGDKGIVINFAVDSNGYVVNEQGDVQIVIDTASISKAIGDTTNKSKAIYTANIHFNNDIKNINGKVEISYPKTTKNNSVAMKMDDLLNLGDVYNAHDTVDAAIKSNKIDMINDAKKMVAVLPNSVDKTAMLSQLNDAANKLTLNQAKDLVKKAKSTLLVSDYENAINVINQLPTSMRKSLLAELNGISKKVYTTDVSNALTTIKNLQNDKKKDLRKFDSAKQYIIKNVKKSANRDALLNKLSSTTGKEVLTSDVNSALKVIDTAKKKYTDANVKAAKAAIAKVKNKESAKYLQQLLTDAKPKTKK</sequence>
<keyword evidence="2" id="KW-1185">Reference proteome</keyword>
<protein>
    <submittedName>
        <fullName evidence="1">Uncharacterized protein</fullName>
    </submittedName>
</protein>
<proteinExistence type="predicted"/>
<evidence type="ECO:0000313" key="1">
    <source>
        <dbReference type="EMBL" id="GKX67442.1"/>
    </source>
</evidence>
<name>A0ACB5RF37_9CLOT</name>
<accession>A0ACB5RF37</accession>
<comment type="caution">
    <text evidence="1">The sequence shown here is derived from an EMBL/GenBank/DDBJ whole genome shotgun (WGS) entry which is preliminary data.</text>
</comment>
<gene>
    <name evidence="1" type="ORF">rsdtw13_27000</name>
</gene>
<dbReference type="EMBL" id="BROD01000001">
    <property type="protein sequence ID" value="GKX67442.1"/>
    <property type="molecule type" value="Genomic_DNA"/>
</dbReference>